<dbReference type="CDD" id="cd00586">
    <property type="entry name" value="4HBT"/>
    <property type="match status" value="1"/>
</dbReference>
<comment type="caution">
    <text evidence="1">The sequence shown here is derived from an EMBL/GenBank/DDBJ whole genome shotgun (WGS) entry which is preliminary data.</text>
</comment>
<dbReference type="PANTHER" id="PTHR31793">
    <property type="entry name" value="4-HYDROXYBENZOYL-COA THIOESTERASE FAMILY MEMBER"/>
    <property type="match status" value="1"/>
</dbReference>
<keyword evidence="2" id="KW-1185">Reference proteome</keyword>
<evidence type="ECO:0000313" key="1">
    <source>
        <dbReference type="EMBL" id="GAA4932189.1"/>
    </source>
</evidence>
<dbReference type="RefSeq" id="WP_345416775.1">
    <property type="nucleotide sequence ID" value="NZ_AP031496.1"/>
</dbReference>
<dbReference type="Pfam" id="PF13279">
    <property type="entry name" value="4HBT_2"/>
    <property type="match status" value="1"/>
</dbReference>
<dbReference type="InterPro" id="IPR029069">
    <property type="entry name" value="HotDog_dom_sf"/>
</dbReference>
<gene>
    <name evidence="1" type="ORF">GCM10025791_05800</name>
</gene>
<dbReference type="Proteomes" id="UP001409585">
    <property type="component" value="Unassembled WGS sequence"/>
</dbReference>
<proteinExistence type="predicted"/>
<dbReference type="InterPro" id="IPR050563">
    <property type="entry name" value="4-hydroxybenzoyl-CoA_TE"/>
</dbReference>
<name>A0AAV3TYB3_9ALTE</name>
<accession>A0AAV3TYB3</accession>
<dbReference type="AlphaFoldDB" id="A0AAV3TYB3"/>
<dbReference type="Gene3D" id="3.10.129.10">
    <property type="entry name" value="Hotdog Thioesterase"/>
    <property type="match status" value="1"/>
</dbReference>
<dbReference type="PANTHER" id="PTHR31793:SF40">
    <property type="entry name" value="ACYL-COA THIOESTER HYDROLASE, YBGC_YBAW FAMILY"/>
    <property type="match status" value="1"/>
</dbReference>
<sequence>MTKLEEFLANTPFTTERKVYWGEMDAMQHVNNTQYFRYFEDLRTDFSEQQTSKVQSPEFNPVVAEINCRFLAAIHYPDLLYLGLSIEHIGNSQVIHRYDIFSTQQSAVVATGVARMVNIDLASGKKQTLPDTHKALFAKFMKPEAREQ</sequence>
<protein>
    <submittedName>
        <fullName evidence="1">Thioesterase family protein</fullName>
    </submittedName>
</protein>
<dbReference type="SUPFAM" id="SSF54637">
    <property type="entry name" value="Thioesterase/thiol ester dehydrase-isomerase"/>
    <property type="match status" value="1"/>
</dbReference>
<organism evidence="1 2">
    <name type="scientific">Halioxenophilus aromaticivorans</name>
    <dbReference type="NCBI Taxonomy" id="1306992"/>
    <lineage>
        <taxon>Bacteria</taxon>
        <taxon>Pseudomonadati</taxon>
        <taxon>Pseudomonadota</taxon>
        <taxon>Gammaproteobacteria</taxon>
        <taxon>Alteromonadales</taxon>
        <taxon>Alteromonadaceae</taxon>
        <taxon>Halioxenophilus</taxon>
    </lineage>
</organism>
<evidence type="ECO:0000313" key="2">
    <source>
        <dbReference type="Proteomes" id="UP001409585"/>
    </source>
</evidence>
<reference evidence="2" key="1">
    <citation type="journal article" date="2019" name="Int. J. Syst. Evol. Microbiol.">
        <title>The Global Catalogue of Microorganisms (GCM) 10K type strain sequencing project: providing services to taxonomists for standard genome sequencing and annotation.</title>
        <authorList>
            <consortium name="The Broad Institute Genomics Platform"/>
            <consortium name="The Broad Institute Genome Sequencing Center for Infectious Disease"/>
            <person name="Wu L."/>
            <person name="Ma J."/>
        </authorList>
    </citation>
    <scope>NUCLEOTIDE SEQUENCE [LARGE SCALE GENOMIC DNA]</scope>
    <source>
        <strain evidence="2">JCM 19134</strain>
    </source>
</reference>
<dbReference type="GO" id="GO:0047617">
    <property type="term" value="F:fatty acyl-CoA hydrolase activity"/>
    <property type="evidence" value="ECO:0007669"/>
    <property type="project" value="TreeGrafter"/>
</dbReference>
<dbReference type="EMBL" id="BAABLX010000004">
    <property type="protein sequence ID" value="GAA4932189.1"/>
    <property type="molecule type" value="Genomic_DNA"/>
</dbReference>